<keyword evidence="3" id="KW-1185">Reference proteome</keyword>
<feature type="compositionally biased region" description="Polar residues" evidence="1">
    <location>
        <begin position="60"/>
        <end position="70"/>
    </location>
</feature>
<feature type="region of interest" description="Disordered" evidence="1">
    <location>
        <begin position="51"/>
        <end position="103"/>
    </location>
</feature>
<dbReference type="WBParaSite" id="SSLN_0000954401-mRNA-1">
    <property type="protein sequence ID" value="SSLN_0000954401-mRNA-1"/>
    <property type="gene ID" value="SSLN_0000954401"/>
</dbReference>
<dbReference type="AlphaFoldDB" id="A0A183SY97"/>
<organism evidence="4">
    <name type="scientific">Schistocephalus solidus</name>
    <name type="common">Tapeworm</name>
    <dbReference type="NCBI Taxonomy" id="70667"/>
    <lineage>
        <taxon>Eukaryota</taxon>
        <taxon>Metazoa</taxon>
        <taxon>Spiralia</taxon>
        <taxon>Lophotrochozoa</taxon>
        <taxon>Platyhelminthes</taxon>
        <taxon>Cestoda</taxon>
        <taxon>Eucestoda</taxon>
        <taxon>Diphyllobothriidea</taxon>
        <taxon>Diphyllobothriidae</taxon>
        <taxon>Schistocephalus</taxon>
    </lineage>
</organism>
<name>A0A183SY97_SCHSO</name>
<dbReference type="Proteomes" id="UP000275846">
    <property type="component" value="Unassembled WGS sequence"/>
</dbReference>
<evidence type="ECO:0000313" key="4">
    <source>
        <dbReference type="WBParaSite" id="SSLN_0000954401-mRNA-1"/>
    </source>
</evidence>
<feature type="compositionally biased region" description="Basic residues" evidence="1">
    <location>
        <begin position="81"/>
        <end position="91"/>
    </location>
</feature>
<reference evidence="4" key="1">
    <citation type="submission" date="2016-06" db="UniProtKB">
        <authorList>
            <consortium name="WormBaseParasite"/>
        </authorList>
    </citation>
    <scope>IDENTIFICATION</scope>
</reference>
<gene>
    <name evidence="2" type="ORF">SSLN_LOCUS9195</name>
</gene>
<evidence type="ECO:0000313" key="3">
    <source>
        <dbReference type="Proteomes" id="UP000275846"/>
    </source>
</evidence>
<sequence>MLFDVCVGNDNWVRHQNQIRRRYCSKAIEPESLTSLSLDILLDTFAILTDHPVSEPNAEPPSNVTLSVSVAGSAPSERKLPPRHRTNRVRRTTQPIQPRQKRY</sequence>
<evidence type="ECO:0000313" key="2">
    <source>
        <dbReference type="EMBL" id="VDL95580.1"/>
    </source>
</evidence>
<dbReference type="EMBL" id="UYSU01035089">
    <property type="protein sequence ID" value="VDL95580.1"/>
    <property type="molecule type" value="Genomic_DNA"/>
</dbReference>
<evidence type="ECO:0000256" key="1">
    <source>
        <dbReference type="SAM" id="MobiDB-lite"/>
    </source>
</evidence>
<accession>A0A183SY97</accession>
<protein>
    <submittedName>
        <fullName evidence="2 4">Uncharacterized protein</fullName>
    </submittedName>
</protein>
<proteinExistence type="predicted"/>
<reference evidence="2 3" key="2">
    <citation type="submission" date="2018-11" db="EMBL/GenBank/DDBJ databases">
        <authorList>
            <consortium name="Pathogen Informatics"/>
        </authorList>
    </citation>
    <scope>NUCLEOTIDE SEQUENCE [LARGE SCALE GENOMIC DNA]</scope>
    <source>
        <strain evidence="2 3">NST_G2</strain>
    </source>
</reference>